<evidence type="ECO:0000256" key="1">
    <source>
        <dbReference type="ARBA" id="ARBA00023125"/>
    </source>
</evidence>
<dbReference type="GO" id="GO:0009653">
    <property type="term" value="P:anatomical structure morphogenesis"/>
    <property type="evidence" value="ECO:0007669"/>
    <property type="project" value="TreeGrafter"/>
</dbReference>
<dbReference type="GO" id="GO:0005634">
    <property type="term" value="C:nucleus"/>
    <property type="evidence" value="ECO:0007669"/>
    <property type="project" value="UniProtKB-SubCell"/>
</dbReference>
<evidence type="ECO:0000256" key="2">
    <source>
        <dbReference type="ARBA" id="ARBA00023242"/>
    </source>
</evidence>
<dbReference type="GO" id="GO:0000978">
    <property type="term" value="F:RNA polymerase II cis-regulatory region sequence-specific DNA binding"/>
    <property type="evidence" value="ECO:0007669"/>
    <property type="project" value="TreeGrafter"/>
</dbReference>
<evidence type="ECO:0000256" key="4">
    <source>
        <dbReference type="SAM" id="MobiDB-lite"/>
    </source>
</evidence>
<dbReference type="Gene3D" id="1.10.10.10">
    <property type="entry name" value="Winged helix-like DNA-binding domain superfamily/Winged helix DNA-binding domain"/>
    <property type="match status" value="1"/>
</dbReference>
<dbReference type="CDD" id="cd00059">
    <property type="entry name" value="FH_FOX"/>
    <property type="match status" value="1"/>
</dbReference>
<dbReference type="PANTHER" id="PTHR11829">
    <property type="entry name" value="FORKHEAD BOX PROTEIN"/>
    <property type="match status" value="1"/>
</dbReference>
<proteinExistence type="predicted"/>
<reference evidence="5" key="1">
    <citation type="submission" date="2021-02" db="EMBL/GenBank/DDBJ databases">
        <authorList>
            <person name="Bekaert M."/>
        </authorList>
    </citation>
    <scope>NUCLEOTIDE SEQUENCE</scope>
    <source>
        <strain evidence="5">IoA-00</strain>
    </source>
</reference>
<dbReference type="InterPro" id="IPR001766">
    <property type="entry name" value="Fork_head_dom"/>
</dbReference>
<sequence length="320" mass="35913">MKRWKVKFWQGSLPQPKAIIRASKKPPYTYTELITQALKDKTALTVSGIYQWIIDRYLFFKAEDDRWKNSVRHNLSMNPHFRKGTKSKHGAGHLWVLADYEEDSCLSAEINDVESGTILPIEEDEATKAVKSILDSEEQKLAAAQDAPLSPSSSSLSSSSTEESVKKGKRKRKYPISNLETYSPSSNTFQKAETIHSSLLRGNHETFVVQELSAAEVQPGQEVFIAEKQLCHPVVSHSNLSTVIHHQNPHITTHQSISNIHPSVLPTVASNVEISTQHIPFSPMEDMEELGVSGYCYEEDVTSLENALGFDFHQKQLLAK</sequence>
<dbReference type="PRINTS" id="PR00053">
    <property type="entry name" value="FORKHEAD"/>
</dbReference>
<feature type="region of interest" description="Disordered" evidence="4">
    <location>
        <begin position="141"/>
        <end position="185"/>
    </location>
</feature>
<dbReference type="InterPro" id="IPR036390">
    <property type="entry name" value="WH_DNA-bd_sf"/>
</dbReference>
<dbReference type="InterPro" id="IPR050211">
    <property type="entry name" value="FOX_domain-containing"/>
</dbReference>
<accession>A0A7R8CYS3</accession>
<dbReference type="InterPro" id="IPR036388">
    <property type="entry name" value="WH-like_DNA-bd_sf"/>
</dbReference>
<evidence type="ECO:0000313" key="6">
    <source>
        <dbReference type="Proteomes" id="UP000675881"/>
    </source>
</evidence>
<gene>
    <name evidence="5" type="ORF">LSAA_11625</name>
</gene>
<dbReference type="Proteomes" id="UP000675881">
    <property type="component" value="Chromosome 6"/>
</dbReference>
<dbReference type="GO" id="GO:0030154">
    <property type="term" value="P:cell differentiation"/>
    <property type="evidence" value="ECO:0007669"/>
    <property type="project" value="TreeGrafter"/>
</dbReference>
<name>A0A7R8CYS3_LEPSM</name>
<dbReference type="PROSITE" id="PS00658">
    <property type="entry name" value="FORK_HEAD_2"/>
    <property type="match status" value="1"/>
</dbReference>
<keyword evidence="6" id="KW-1185">Reference proteome</keyword>
<dbReference type="Pfam" id="PF00250">
    <property type="entry name" value="Forkhead"/>
    <property type="match status" value="1"/>
</dbReference>
<dbReference type="SUPFAM" id="SSF46785">
    <property type="entry name" value="Winged helix' DNA-binding domain"/>
    <property type="match status" value="1"/>
</dbReference>
<dbReference type="GO" id="GO:0000981">
    <property type="term" value="F:DNA-binding transcription factor activity, RNA polymerase II-specific"/>
    <property type="evidence" value="ECO:0007669"/>
    <property type="project" value="TreeGrafter"/>
</dbReference>
<evidence type="ECO:0000313" key="5">
    <source>
        <dbReference type="EMBL" id="CAF2971309.1"/>
    </source>
</evidence>
<dbReference type="InterPro" id="IPR030456">
    <property type="entry name" value="TF_fork_head_CS_2"/>
</dbReference>
<keyword evidence="1 3" id="KW-0238">DNA-binding</keyword>
<evidence type="ECO:0000256" key="3">
    <source>
        <dbReference type="PROSITE-ProRule" id="PRU00089"/>
    </source>
</evidence>
<dbReference type="OrthoDB" id="5954824at2759"/>
<feature type="DNA-binding region" description="Fork-head" evidence="3">
    <location>
        <begin position="25"/>
        <end position="97"/>
    </location>
</feature>
<dbReference type="PROSITE" id="PS50039">
    <property type="entry name" value="FORK_HEAD_3"/>
    <property type="match status" value="1"/>
</dbReference>
<comment type="subcellular location">
    <subcellularLocation>
        <location evidence="3">Nucleus</location>
    </subcellularLocation>
</comment>
<protein>
    <submittedName>
        <fullName evidence="5">(salmon louse) hypothetical protein</fullName>
    </submittedName>
</protein>
<dbReference type="PANTHER" id="PTHR11829:SF142">
    <property type="entry name" value="FORK-HEAD DOMAIN-CONTAINING PROTEIN"/>
    <property type="match status" value="1"/>
</dbReference>
<feature type="compositionally biased region" description="Low complexity" evidence="4">
    <location>
        <begin position="148"/>
        <end position="160"/>
    </location>
</feature>
<dbReference type="AlphaFoldDB" id="A0A7R8CYS3"/>
<dbReference type="SMART" id="SM00339">
    <property type="entry name" value="FH"/>
    <property type="match status" value="1"/>
</dbReference>
<dbReference type="EMBL" id="HG994585">
    <property type="protein sequence ID" value="CAF2971309.1"/>
    <property type="molecule type" value="Genomic_DNA"/>
</dbReference>
<organism evidence="5 6">
    <name type="scientific">Lepeophtheirus salmonis</name>
    <name type="common">Salmon louse</name>
    <name type="synonym">Caligus salmonis</name>
    <dbReference type="NCBI Taxonomy" id="72036"/>
    <lineage>
        <taxon>Eukaryota</taxon>
        <taxon>Metazoa</taxon>
        <taxon>Ecdysozoa</taxon>
        <taxon>Arthropoda</taxon>
        <taxon>Crustacea</taxon>
        <taxon>Multicrustacea</taxon>
        <taxon>Hexanauplia</taxon>
        <taxon>Copepoda</taxon>
        <taxon>Siphonostomatoida</taxon>
        <taxon>Caligidae</taxon>
        <taxon>Lepeophtheirus</taxon>
    </lineage>
</organism>
<keyword evidence="2 3" id="KW-0539">Nucleus</keyword>